<dbReference type="SUPFAM" id="SSF46589">
    <property type="entry name" value="tRNA-binding arm"/>
    <property type="match status" value="1"/>
</dbReference>
<accession>A0A3B1DB06</accession>
<proteinExistence type="inferred from homology"/>
<dbReference type="InterPro" id="IPR002314">
    <property type="entry name" value="aa-tRNA-synt_IIb"/>
</dbReference>
<name>A0A3B1DB06_9ZZZZ</name>
<protein>
    <recommendedName>
        <fullName evidence="13">Serine--tRNA ligase</fullName>
        <ecNumber evidence="4">6.1.1.11</ecNumber>
    </recommendedName>
    <alternativeName>
        <fullName evidence="11">Seryl-tRNA synthetase</fullName>
    </alternativeName>
    <alternativeName>
        <fullName evidence="12">Seryl-tRNA(Ser/Sec) synthetase</fullName>
    </alternativeName>
</protein>
<evidence type="ECO:0000256" key="1">
    <source>
        <dbReference type="ARBA" id="ARBA00004496"/>
    </source>
</evidence>
<comment type="catalytic activity">
    <reaction evidence="15">
        <text>tRNA(Ser) + L-serine + ATP = L-seryl-tRNA(Ser) + AMP + diphosphate + H(+)</text>
        <dbReference type="Rhea" id="RHEA:12292"/>
        <dbReference type="Rhea" id="RHEA-COMP:9669"/>
        <dbReference type="Rhea" id="RHEA-COMP:9703"/>
        <dbReference type="ChEBI" id="CHEBI:15378"/>
        <dbReference type="ChEBI" id="CHEBI:30616"/>
        <dbReference type="ChEBI" id="CHEBI:33019"/>
        <dbReference type="ChEBI" id="CHEBI:33384"/>
        <dbReference type="ChEBI" id="CHEBI:78442"/>
        <dbReference type="ChEBI" id="CHEBI:78533"/>
        <dbReference type="ChEBI" id="CHEBI:456215"/>
        <dbReference type="EC" id="6.1.1.11"/>
    </reaction>
</comment>
<keyword evidence="5" id="KW-0963">Cytoplasm</keyword>
<dbReference type="SUPFAM" id="SSF55681">
    <property type="entry name" value="Class II aaRS and biotin synthetases"/>
    <property type="match status" value="1"/>
</dbReference>
<dbReference type="InterPro" id="IPR042103">
    <property type="entry name" value="SerRS_1_N_sf"/>
</dbReference>
<dbReference type="InterPro" id="IPR015866">
    <property type="entry name" value="Ser-tRNA-synth_1_N"/>
</dbReference>
<evidence type="ECO:0000313" key="18">
    <source>
        <dbReference type="EMBL" id="VAX37932.1"/>
    </source>
</evidence>
<keyword evidence="10 18" id="KW-0030">Aminoacyl-tRNA synthetase</keyword>
<dbReference type="InterPro" id="IPR010978">
    <property type="entry name" value="tRNA-bd_arm"/>
</dbReference>
<comment type="pathway">
    <text evidence="2">Aminoacyl-tRNA biosynthesis; selenocysteinyl-tRNA(Sec) biosynthesis; L-seryl-tRNA(Sec) from L-serine and tRNA(Sec): step 1/1.</text>
</comment>
<dbReference type="Pfam" id="PF02403">
    <property type="entry name" value="Seryl_tRNA_N"/>
    <property type="match status" value="1"/>
</dbReference>
<evidence type="ECO:0000256" key="12">
    <source>
        <dbReference type="ARBA" id="ARBA00033352"/>
    </source>
</evidence>
<dbReference type="AlphaFoldDB" id="A0A3B1DB06"/>
<keyword evidence="8" id="KW-0067">ATP-binding</keyword>
<keyword evidence="6 18" id="KW-0436">Ligase</keyword>
<dbReference type="CDD" id="cd00770">
    <property type="entry name" value="SerRS_core"/>
    <property type="match status" value="1"/>
</dbReference>
<dbReference type="InterPro" id="IPR033729">
    <property type="entry name" value="SerRS_core"/>
</dbReference>
<sequence>MFDIKFIRNNIEAVKKGLTAKKIEADLEKILKLDQEQRNLQGKLDELRSQKNSANDAISKLIKEKKDPKDTIASMKEVAVQISKFEPLAKDLHSQLHTLLLELPNLPHGSVPVGGEDQNQITRTWGEPTQFDFKPKTHIEIAENLDIIDFKRATKLTGSGFILFKKEGAQLERALLNFMLDVHTTEHGYTEIFPPILVNRDSMTGTGQLPKMEDDMYKLQDEDLFLIPTAEVPLTNIHRDEIFKEEQLPTCYTAYTPCFRREAGSYGKDTKGLIRVHQFDKVEMVKFVKPKNSYAELETLVSNAEKIFQYLKLPYRVLTLASGDLSFAAAKCYDIEAYSAGVGKWLEISSCSNFEDFQARRANIRYKDKETKKTTLVHTLNGSGLALARTVVAILENYQTETGDVIIPEILSPYMRGLERITRK</sequence>
<dbReference type="PANTHER" id="PTHR43697:SF1">
    <property type="entry name" value="SERINE--TRNA LIGASE"/>
    <property type="match status" value="1"/>
</dbReference>
<evidence type="ECO:0000256" key="11">
    <source>
        <dbReference type="ARBA" id="ARBA00031113"/>
    </source>
</evidence>
<dbReference type="PIRSF" id="PIRSF001529">
    <property type="entry name" value="Ser-tRNA-synth_IIa"/>
    <property type="match status" value="1"/>
</dbReference>
<keyword evidence="7" id="KW-0547">Nucleotide-binding</keyword>
<dbReference type="InterPro" id="IPR045864">
    <property type="entry name" value="aa-tRNA-synth_II/BPL/LPL"/>
</dbReference>
<keyword evidence="9" id="KW-0648">Protein biosynthesis</keyword>
<comment type="catalytic activity">
    <reaction evidence="14">
        <text>tRNA(Sec) + L-serine + ATP = L-seryl-tRNA(Sec) + AMP + diphosphate + H(+)</text>
        <dbReference type="Rhea" id="RHEA:42580"/>
        <dbReference type="Rhea" id="RHEA-COMP:9742"/>
        <dbReference type="Rhea" id="RHEA-COMP:10128"/>
        <dbReference type="ChEBI" id="CHEBI:15378"/>
        <dbReference type="ChEBI" id="CHEBI:30616"/>
        <dbReference type="ChEBI" id="CHEBI:33019"/>
        <dbReference type="ChEBI" id="CHEBI:33384"/>
        <dbReference type="ChEBI" id="CHEBI:78442"/>
        <dbReference type="ChEBI" id="CHEBI:78533"/>
        <dbReference type="ChEBI" id="CHEBI:456215"/>
        <dbReference type="EC" id="6.1.1.11"/>
    </reaction>
</comment>
<feature type="domain" description="Aminoacyl-transfer RNA synthetases class-II family profile" evidence="17">
    <location>
        <begin position="132"/>
        <end position="408"/>
    </location>
</feature>
<dbReference type="GO" id="GO:0005737">
    <property type="term" value="C:cytoplasm"/>
    <property type="evidence" value="ECO:0007669"/>
    <property type="project" value="UniProtKB-SubCell"/>
</dbReference>
<dbReference type="EMBL" id="UOGJ01000144">
    <property type="protein sequence ID" value="VAX37932.1"/>
    <property type="molecule type" value="Genomic_DNA"/>
</dbReference>
<dbReference type="Gene3D" id="1.10.287.40">
    <property type="entry name" value="Serine-tRNA synthetase, tRNA binding domain"/>
    <property type="match status" value="1"/>
</dbReference>
<reference evidence="18" key="1">
    <citation type="submission" date="2018-06" db="EMBL/GenBank/DDBJ databases">
        <authorList>
            <person name="Zhirakovskaya E."/>
        </authorList>
    </citation>
    <scope>NUCLEOTIDE SEQUENCE</scope>
</reference>
<evidence type="ECO:0000256" key="15">
    <source>
        <dbReference type="ARBA" id="ARBA00048823"/>
    </source>
</evidence>
<keyword evidence="16" id="KW-0175">Coiled coil</keyword>
<dbReference type="GO" id="GO:0005524">
    <property type="term" value="F:ATP binding"/>
    <property type="evidence" value="ECO:0007669"/>
    <property type="project" value="UniProtKB-KW"/>
</dbReference>
<dbReference type="PANTHER" id="PTHR43697">
    <property type="entry name" value="SERYL-TRNA SYNTHETASE"/>
    <property type="match status" value="1"/>
</dbReference>
<evidence type="ECO:0000256" key="10">
    <source>
        <dbReference type="ARBA" id="ARBA00023146"/>
    </source>
</evidence>
<gene>
    <name evidence="18" type="ORF">MNBD_UNCLBAC01-415</name>
</gene>
<evidence type="ECO:0000256" key="3">
    <source>
        <dbReference type="ARBA" id="ARBA00010728"/>
    </source>
</evidence>
<comment type="subcellular location">
    <subcellularLocation>
        <location evidence="1">Cytoplasm</location>
    </subcellularLocation>
</comment>
<dbReference type="GO" id="GO:0004828">
    <property type="term" value="F:serine-tRNA ligase activity"/>
    <property type="evidence" value="ECO:0007669"/>
    <property type="project" value="UniProtKB-EC"/>
</dbReference>
<organism evidence="18">
    <name type="scientific">hydrothermal vent metagenome</name>
    <dbReference type="NCBI Taxonomy" id="652676"/>
    <lineage>
        <taxon>unclassified sequences</taxon>
        <taxon>metagenomes</taxon>
        <taxon>ecological metagenomes</taxon>
    </lineage>
</organism>
<evidence type="ECO:0000256" key="6">
    <source>
        <dbReference type="ARBA" id="ARBA00022598"/>
    </source>
</evidence>
<dbReference type="EC" id="6.1.1.11" evidence="4"/>
<evidence type="ECO:0000256" key="5">
    <source>
        <dbReference type="ARBA" id="ARBA00022490"/>
    </source>
</evidence>
<dbReference type="NCBIfam" id="TIGR00414">
    <property type="entry name" value="serS"/>
    <property type="match status" value="1"/>
</dbReference>
<dbReference type="HAMAP" id="MF_00176">
    <property type="entry name" value="Ser_tRNA_synth_type1"/>
    <property type="match status" value="1"/>
</dbReference>
<feature type="coiled-coil region" evidence="16">
    <location>
        <begin position="30"/>
        <end position="64"/>
    </location>
</feature>
<dbReference type="InterPro" id="IPR002317">
    <property type="entry name" value="Ser-tRNA-ligase_type_1"/>
</dbReference>
<evidence type="ECO:0000256" key="4">
    <source>
        <dbReference type="ARBA" id="ARBA00012840"/>
    </source>
</evidence>
<evidence type="ECO:0000256" key="8">
    <source>
        <dbReference type="ARBA" id="ARBA00022840"/>
    </source>
</evidence>
<evidence type="ECO:0000256" key="2">
    <source>
        <dbReference type="ARBA" id="ARBA00005045"/>
    </source>
</evidence>
<evidence type="ECO:0000256" key="7">
    <source>
        <dbReference type="ARBA" id="ARBA00022741"/>
    </source>
</evidence>
<dbReference type="GO" id="GO:0006434">
    <property type="term" value="P:seryl-tRNA aminoacylation"/>
    <property type="evidence" value="ECO:0007669"/>
    <property type="project" value="InterPro"/>
</dbReference>
<evidence type="ECO:0000256" key="16">
    <source>
        <dbReference type="SAM" id="Coils"/>
    </source>
</evidence>
<dbReference type="InterPro" id="IPR006195">
    <property type="entry name" value="aa-tRNA-synth_II"/>
</dbReference>
<evidence type="ECO:0000256" key="9">
    <source>
        <dbReference type="ARBA" id="ARBA00022917"/>
    </source>
</evidence>
<dbReference type="PRINTS" id="PR00981">
    <property type="entry name" value="TRNASYNTHSER"/>
</dbReference>
<dbReference type="Gene3D" id="3.30.930.10">
    <property type="entry name" value="Bira Bifunctional Protein, Domain 2"/>
    <property type="match status" value="1"/>
</dbReference>
<dbReference type="PROSITE" id="PS50862">
    <property type="entry name" value="AA_TRNA_LIGASE_II"/>
    <property type="match status" value="1"/>
</dbReference>
<dbReference type="Pfam" id="PF00587">
    <property type="entry name" value="tRNA-synt_2b"/>
    <property type="match status" value="1"/>
</dbReference>
<evidence type="ECO:0000256" key="13">
    <source>
        <dbReference type="ARBA" id="ARBA00039158"/>
    </source>
</evidence>
<evidence type="ECO:0000259" key="17">
    <source>
        <dbReference type="PROSITE" id="PS50862"/>
    </source>
</evidence>
<evidence type="ECO:0000256" key="14">
    <source>
        <dbReference type="ARBA" id="ARBA00047929"/>
    </source>
</evidence>
<comment type="similarity">
    <text evidence="3">Belongs to the class-II aminoacyl-tRNA synthetase family. Type-1 seryl-tRNA synthetase subfamily.</text>
</comment>